<dbReference type="InterPro" id="IPR024864">
    <property type="entry name" value="Nup54/Nup57/Nup44"/>
</dbReference>
<comment type="subcellular location">
    <subcellularLocation>
        <location evidence="1">Nucleus</location>
    </subcellularLocation>
</comment>
<evidence type="ECO:0000259" key="4">
    <source>
        <dbReference type="Pfam" id="PF13874"/>
    </source>
</evidence>
<sequence length="570" mass="61236">MSGFSFGGGTTGGFSSTPAGFGGFGFGNQAKTTASTGFGFGSTTSTAAPSFGFGNSTATSAPAFGFGANTTSSAPSFGFGTSTATSTPAFGFGTTTTTSAPSFGFGSTASSAPAFGFGSTTSAPSFGFGSTGTSAPSFGFGGTATTSAATGFGGFGFGGTTSTATGSLFGGSQQVQAPGVDAEAQELAQIAQAVSMPQIFGDERDAVIAKWNQLQALWGKGKGYFNRTQCVQFKPDNPFCKFKAVGYNCMPSGKNEDGLVSLIIGKPLAEVKQHQQQALDTLHIILGSKTQHTVCAEALNPLPDNKTELVVYVMERPQMGPAKRVLASDLYTALSSSTLKQQVTTKLSVETITAKVLTQEQLKQYLDNPPAGINPMLWQQAILDNPDPEQLIPVPMIGFKELHRRLKFQDQQTRLHQQRLDLMAEGLSEFQTKQSNMLAKLDEYKRRHLELSHRLLQVIVKQEVYRKQGFAIQVDEEQLRVQLEALQAELNHPTQFKGRLNELMSQIRMQNHLTASRSDFNYQMDSTVLQEIKTLLKQQQEGLTHLIDIVKEDSQDLNIIDHGLTDTGRR</sequence>
<keyword evidence="7" id="KW-1185">Reference proteome</keyword>
<dbReference type="InterPro" id="IPR040985">
    <property type="entry name" value="Nup54_C"/>
</dbReference>
<proteinExistence type="predicted"/>
<dbReference type="Gene3D" id="1.20.5.490">
    <property type="entry name" value="Single helix bin"/>
    <property type="match status" value="1"/>
</dbReference>
<gene>
    <name evidence="6" type="ORF">MAR_025182</name>
</gene>
<dbReference type="Pfam" id="PF18437">
    <property type="entry name" value="Nup54_C"/>
    <property type="match status" value="1"/>
</dbReference>
<evidence type="ECO:0000313" key="6">
    <source>
        <dbReference type="EMBL" id="WAR00810.1"/>
    </source>
</evidence>
<organism evidence="6 7">
    <name type="scientific">Mya arenaria</name>
    <name type="common">Soft-shell clam</name>
    <dbReference type="NCBI Taxonomy" id="6604"/>
    <lineage>
        <taxon>Eukaryota</taxon>
        <taxon>Metazoa</taxon>
        <taxon>Spiralia</taxon>
        <taxon>Lophotrochozoa</taxon>
        <taxon>Mollusca</taxon>
        <taxon>Bivalvia</taxon>
        <taxon>Autobranchia</taxon>
        <taxon>Heteroconchia</taxon>
        <taxon>Euheterodonta</taxon>
        <taxon>Imparidentia</taxon>
        <taxon>Neoheterodontei</taxon>
        <taxon>Myida</taxon>
        <taxon>Myoidea</taxon>
        <taxon>Myidae</taxon>
        <taxon>Mya</taxon>
    </lineage>
</organism>
<dbReference type="PANTHER" id="PTHR13000">
    <property type="entry name" value="NUCLEOPORIN P54"/>
    <property type="match status" value="1"/>
</dbReference>
<dbReference type="InterPro" id="IPR025712">
    <property type="entry name" value="Nup54_alpha-helical_dom"/>
</dbReference>
<evidence type="ECO:0000256" key="3">
    <source>
        <dbReference type="ARBA" id="ARBA00023242"/>
    </source>
</evidence>
<feature type="domain" description="Nup54 C-terminal interacting" evidence="5">
    <location>
        <begin position="522"/>
        <end position="560"/>
    </location>
</feature>
<keyword evidence="3" id="KW-0539">Nucleus</keyword>
<evidence type="ECO:0000256" key="1">
    <source>
        <dbReference type="ARBA" id="ARBA00004123"/>
    </source>
</evidence>
<evidence type="ECO:0000259" key="5">
    <source>
        <dbReference type="Pfam" id="PF18437"/>
    </source>
</evidence>
<dbReference type="Gene3D" id="1.20.5.170">
    <property type="match status" value="1"/>
</dbReference>
<dbReference type="EMBL" id="CP111014">
    <property type="protein sequence ID" value="WAR00810.1"/>
    <property type="molecule type" value="Genomic_DNA"/>
</dbReference>
<dbReference type="Pfam" id="PF13874">
    <property type="entry name" value="Nup54"/>
    <property type="match status" value="1"/>
</dbReference>
<protein>
    <submittedName>
        <fullName evidence="6">NUP54-like protein</fullName>
    </submittedName>
</protein>
<evidence type="ECO:0000256" key="2">
    <source>
        <dbReference type="ARBA" id="ARBA00022448"/>
    </source>
</evidence>
<evidence type="ECO:0000313" key="7">
    <source>
        <dbReference type="Proteomes" id="UP001164746"/>
    </source>
</evidence>
<reference evidence="6" key="1">
    <citation type="submission" date="2022-11" db="EMBL/GenBank/DDBJ databases">
        <title>Centuries of genome instability and evolution in soft-shell clam transmissible cancer (bioRxiv).</title>
        <authorList>
            <person name="Hart S.F.M."/>
            <person name="Yonemitsu M.A."/>
            <person name="Giersch R.M."/>
            <person name="Beal B.F."/>
            <person name="Arriagada G."/>
            <person name="Davis B.W."/>
            <person name="Ostrander E.A."/>
            <person name="Goff S.P."/>
            <person name="Metzger M.J."/>
        </authorList>
    </citation>
    <scope>NUCLEOTIDE SEQUENCE</scope>
    <source>
        <strain evidence="6">MELC-2E11</strain>
        <tissue evidence="6">Siphon/mantle</tissue>
    </source>
</reference>
<name>A0ABY7DTQ1_MYAAR</name>
<keyword evidence="2" id="KW-0813">Transport</keyword>
<dbReference type="Proteomes" id="UP001164746">
    <property type="component" value="Chromosome 3"/>
</dbReference>
<accession>A0ABY7DTQ1</accession>
<feature type="domain" description="Nucleoporin Nup54 alpha-helical" evidence="4">
    <location>
        <begin position="369"/>
        <end position="507"/>
    </location>
</feature>
<dbReference type="PANTHER" id="PTHR13000:SF0">
    <property type="entry name" value="NUCLEOPORIN P54"/>
    <property type="match status" value="1"/>
</dbReference>